<accession>A0ABR7Q669</accession>
<dbReference type="EMBL" id="JACGWS010000002">
    <property type="protein sequence ID" value="MBC8754035.1"/>
    <property type="molecule type" value="Genomic_DNA"/>
</dbReference>
<dbReference type="Proteomes" id="UP000619238">
    <property type="component" value="Unassembled WGS sequence"/>
</dbReference>
<evidence type="ECO:0000313" key="3">
    <source>
        <dbReference type="Proteomes" id="UP000619238"/>
    </source>
</evidence>
<keyword evidence="1" id="KW-1133">Transmembrane helix</keyword>
<gene>
    <name evidence="2" type="ORF">H2O64_05090</name>
</gene>
<evidence type="ECO:0000313" key="2">
    <source>
        <dbReference type="EMBL" id="MBC8754035.1"/>
    </source>
</evidence>
<reference evidence="2 3" key="1">
    <citation type="submission" date="2020-07" db="EMBL/GenBank/DDBJ databases">
        <title>Description of Kordia aestuariivivens sp. nov., isolated from a tidal flat.</title>
        <authorList>
            <person name="Park S."/>
            <person name="Yoon J.-H."/>
        </authorList>
    </citation>
    <scope>NUCLEOTIDE SEQUENCE [LARGE SCALE GENOMIC DNA]</scope>
    <source>
        <strain evidence="2 3">YSTF-M3</strain>
    </source>
</reference>
<protein>
    <submittedName>
        <fullName evidence="2">Uncharacterized protein</fullName>
    </submittedName>
</protein>
<name>A0ABR7Q669_9FLAO</name>
<keyword evidence="1" id="KW-0812">Transmembrane</keyword>
<keyword evidence="3" id="KW-1185">Reference proteome</keyword>
<feature type="transmembrane region" description="Helical" evidence="1">
    <location>
        <begin position="73"/>
        <end position="94"/>
    </location>
</feature>
<organism evidence="2 3">
    <name type="scientific">Kordia aestuariivivens</name>
    <dbReference type="NCBI Taxonomy" id="2759037"/>
    <lineage>
        <taxon>Bacteria</taxon>
        <taxon>Pseudomonadati</taxon>
        <taxon>Bacteroidota</taxon>
        <taxon>Flavobacteriia</taxon>
        <taxon>Flavobacteriales</taxon>
        <taxon>Flavobacteriaceae</taxon>
        <taxon>Kordia</taxon>
    </lineage>
</organism>
<feature type="transmembrane region" description="Helical" evidence="1">
    <location>
        <begin position="15"/>
        <end position="38"/>
    </location>
</feature>
<sequence length="97" mass="10988">MTLYNTYLNEFQSKYTMYIPLTIILQSCIGSIAAMYILMNGLDTVSSLVQLFLCVIFTSFYNASILAQLKGKFVFNMLLLSLVFSALVIVLNAIQFY</sequence>
<comment type="caution">
    <text evidence="2">The sequence shown here is derived from an EMBL/GenBank/DDBJ whole genome shotgun (WGS) entry which is preliminary data.</text>
</comment>
<proteinExistence type="predicted"/>
<keyword evidence="1" id="KW-0472">Membrane</keyword>
<evidence type="ECO:0000256" key="1">
    <source>
        <dbReference type="SAM" id="Phobius"/>
    </source>
</evidence>
<dbReference type="RefSeq" id="WP_187561069.1">
    <property type="nucleotide sequence ID" value="NZ_JACGWS010000002.1"/>
</dbReference>
<feature type="transmembrane region" description="Helical" evidence="1">
    <location>
        <begin position="45"/>
        <end position="67"/>
    </location>
</feature>